<dbReference type="PROSITE" id="PS50878">
    <property type="entry name" value="RT_POL"/>
    <property type="match status" value="1"/>
</dbReference>
<dbReference type="PANTHER" id="PTHR19446">
    <property type="entry name" value="REVERSE TRANSCRIPTASES"/>
    <property type="match status" value="1"/>
</dbReference>
<name>A0A4Y2DU42_ARAVE</name>
<dbReference type="SUPFAM" id="SSF56672">
    <property type="entry name" value="DNA/RNA polymerases"/>
    <property type="match status" value="1"/>
</dbReference>
<sequence length="218" mass="25200">MFHKNSKKDTDPSSLRPICLLDFFGKALDKLIMQRLFHHLLSNSHLNPHQFGFTAGKSATKAILQMKNWIAEARRQDKHSVVVSLDIKSAFSRVWWPLVLHKIKSFNSPRNLFNMVASFLEDRQVSMEYGTLKVTRSYSIGCPQGSNSGPLLWLIIANDALTISLPEDLKSSLMRMIFICSYRQQGSMWFETRYIKYCKSWKTGIKVPKWSSLTRRPN</sequence>
<dbReference type="EMBL" id="BGPR01000441">
    <property type="protein sequence ID" value="GBM20382.1"/>
    <property type="molecule type" value="Genomic_DNA"/>
</dbReference>
<dbReference type="InterPro" id="IPR000477">
    <property type="entry name" value="RT_dom"/>
</dbReference>
<evidence type="ECO:0000313" key="2">
    <source>
        <dbReference type="EMBL" id="GBM20382.1"/>
    </source>
</evidence>
<organism evidence="2 3">
    <name type="scientific">Araneus ventricosus</name>
    <name type="common">Orbweaver spider</name>
    <name type="synonym">Epeira ventricosa</name>
    <dbReference type="NCBI Taxonomy" id="182803"/>
    <lineage>
        <taxon>Eukaryota</taxon>
        <taxon>Metazoa</taxon>
        <taxon>Ecdysozoa</taxon>
        <taxon>Arthropoda</taxon>
        <taxon>Chelicerata</taxon>
        <taxon>Arachnida</taxon>
        <taxon>Araneae</taxon>
        <taxon>Araneomorphae</taxon>
        <taxon>Entelegynae</taxon>
        <taxon>Araneoidea</taxon>
        <taxon>Araneidae</taxon>
        <taxon>Araneus</taxon>
    </lineage>
</organism>
<evidence type="ECO:0000313" key="3">
    <source>
        <dbReference type="Proteomes" id="UP000499080"/>
    </source>
</evidence>
<reference evidence="2 3" key="1">
    <citation type="journal article" date="2019" name="Sci. Rep.">
        <title>Orb-weaving spider Araneus ventricosus genome elucidates the spidroin gene catalogue.</title>
        <authorList>
            <person name="Kono N."/>
            <person name="Nakamura H."/>
            <person name="Ohtoshi R."/>
            <person name="Moran D.A.P."/>
            <person name="Shinohara A."/>
            <person name="Yoshida Y."/>
            <person name="Fujiwara M."/>
            <person name="Mori M."/>
            <person name="Tomita M."/>
            <person name="Arakawa K."/>
        </authorList>
    </citation>
    <scope>NUCLEOTIDE SEQUENCE [LARGE SCALE GENOMIC DNA]</scope>
</reference>
<evidence type="ECO:0000259" key="1">
    <source>
        <dbReference type="PROSITE" id="PS50878"/>
    </source>
</evidence>
<keyword evidence="2" id="KW-0695">RNA-directed DNA polymerase</keyword>
<keyword evidence="2" id="KW-0808">Transferase</keyword>
<keyword evidence="3" id="KW-1185">Reference proteome</keyword>
<dbReference type="AlphaFoldDB" id="A0A4Y2DU42"/>
<dbReference type="OrthoDB" id="6437414at2759"/>
<keyword evidence="2" id="KW-0548">Nucleotidyltransferase</keyword>
<feature type="domain" description="Reverse transcriptase" evidence="1">
    <location>
        <begin position="1"/>
        <end position="218"/>
    </location>
</feature>
<dbReference type="InterPro" id="IPR043502">
    <property type="entry name" value="DNA/RNA_pol_sf"/>
</dbReference>
<dbReference type="Pfam" id="PF00078">
    <property type="entry name" value="RVT_1"/>
    <property type="match status" value="1"/>
</dbReference>
<dbReference type="GO" id="GO:0003964">
    <property type="term" value="F:RNA-directed DNA polymerase activity"/>
    <property type="evidence" value="ECO:0007669"/>
    <property type="project" value="UniProtKB-KW"/>
</dbReference>
<accession>A0A4Y2DU42</accession>
<gene>
    <name evidence="2" type="primary">pol_3054</name>
    <name evidence="2" type="ORF">AVEN_222090_1</name>
</gene>
<comment type="caution">
    <text evidence="2">The sequence shown here is derived from an EMBL/GenBank/DDBJ whole genome shotgun (WGS) entry which is preliminary data.</text>
</comment>
<proteinExistence type="predicted"/>
<protein>
    <submittedName>
        <fullName evidence="2">RNA-directed DNA polymerase from mobile element jockey</fullName>
    </submittedName>
</protein>
<dbReference type="Proteomes" id="UP000499080">
    <property type="component" value="Unassembled WGS sequence"/>
</dbReference>